<dbReference type="Proteomes" id="UP000638313">
    <property type="component" value="Unassembled WGS sequence"/>
</dbReference>
<reference evidence="1" key="2">
    <citation type="submission" date="2020-09" db="EMBL/GenBank/DDBJ databases">
        <authorList>
            <person name="Sun Q."/>
            <person name="Ohkuma M."/>
        </authorList>
    </citation>
    <scope>NUCLEOTIDE SEQUENCE</scope>
    <source>
        <strain evidence="1">JCM 4059</strain>
    </source>
</reference>
<name>A0A919AYU4_9ACTN</name>
<dbReference type="RefSeq" id="WP_190128415.1">
    <property type="nucleotide sequence ID" value="NZ_BNBD01000002.1"/>
</dbReference>
<protein>
    <submittedName>
        <fullName evidence="1">Uncharacterized protein</fullName>
    </submittedName>
</protein>
<reference evidence="1" key="1">
    <citation type="journal article" date="2014" name="Int. J. Syst. Evol. Microbiol.">
        <title>Complete genome sequence of Corynebacterium casei LMG S-19264T (=DSM 44701T), isolated from a smear-ripened cheese.</title>
        <authorList>
            <consortium name="US DOE Joint Genome Institute (JGI-PGF)"/>
            <person name="Walter F."/>
            <person name="Albersmeier A."/>
            <person name="Kalinowski J."/>
            <person name="Ruckert C."/>
        </authorList>
    </citation>
    <scope>NUCLEOTIDE SEQUENCE</scope>
    <source>
        <strain evidence="1">JCM 4059</strain>
    </source>
</reference>
<sequence>MTTKTFTISPRFDMDQHILGWGEGWVEHMRLIGGRLYYFTRGFTAEGYTTNRACIREPSTEWGVLPSWRLVHEFNLA</sequence>
<evidence type="ECO:0000313" key="2">
    <source>
        <dbReference type="Proteomes" id="UP000638313"/>
    </source>
</evidence>
<evidence type="ECO:0000313" key="1">
    <source>
        <dbReference type="EMBL" id="GHF32943.1"/>
    </source>
</evidence>
<dbReference type="EMBL" id="BNBD01000002">
    <property type="protein sequence ID" value="GHF32943.1"/>
    <property type="molecule type" value="Genomic_DNA"/>
</dbReference>
<dbReference type="AlphaFoldDB" id="A0A919AYU4"/>
<organism evidence="1 2">
    <name type="scientific">Streptomyces mashuensis</name>
    <dbReference type="NCBI Taxonomy" id="33904"/>
    <lineage>
        <taxon>Bacteria</taxon>
        <taxon>Bacillati</taxon>
        <taxon>Actinomycetota</taxon>
        <taxon>Actinomycetes</taxon>
        <taxon>Kitasatosporales</taxon>
        <taxon>Streptomycetaceae</taxon>
        <taxon>Streptomyces</taxon>
    </lineage>
</organism>
<comment type="caution">
    <text evidence="1">The sequence shown here is derived from an EMBL/GenBank/DDBJ whole genome shotgun (WGS) entry which is preliminary data.</text>
</comment>
<accession>A0A919AYU4</accession>
<keyword evidence="2" id="KW-1185">Reference proteome</keyword>
<gene>
    <name evidence="1" type="ORF">GCM10010218_12510</name>
</gene>
<proteinExistence type="predicted"/>